<keyword evidence="4" id="KW-1185">Reference proteome</keyword>
<evidence type="ECO:0000313" key="3">
    <source>
        <dbReference type="EMBL" id="NJQ14147.1"/>
    </source>
</evidence>
<dbReference type="Pfam" id="PF11222">
    <property type="entry name" value="DUF3017"/>
    <property type="match status" value="1"/>
</dbReference>
<protein>
    <submittedName>
        <fullName evidence="3">DUF3017 domain-containing protein</fullName>
    </submittedName>
</protein>
<feature type="non-terminal residue" evidence="3">
    <location>
        <position position="1"/>
    </location>
</feature>
<dbReference type="RefSeq" id="WP_168086976.1">
    <property type="nucleotide sequence ID" value="NZ_JAAVJC010000016.1"/>
</dbReference>
<comment type="caution">
    <text evidence="3">The sequence shown here is derived from an EMBL/GenBank/DDBJ whole genome shotgun (WGS) entry which is preliminary data.</text>
</comment>
<organism evidence="3 4">
    <name type="scientific">Streptomyces bohaiensis</name>
    <dbReference type="NCBI Taxonomy" id="1431344"/>
    <lineage>
        <taxon>Bacteria</taxon>
        <taxon>Bacillati</taxon>
        <taxon>Actinomycetota</taxon>
        <taxon>Actinomycetes</taxon>
        <taxon>Kitasatosporales</taxon>
        <taxon>Streptomycetaceae</taxon>
        <taxon>Streptomyces</taxon>
    </lineage>
</organism>
<evidence type="ECO:0000313" key="4">
    <source>
        <dbReference type="Proteomes" id="UP000727056"/>
    </source>
</evidence>
<feature type="region of interest" description="Disordered" evidence="1">
    <location>
        <begin position="1"/>
        <end position="90"/>
    </location>
</feature>
<evidence type="ECO:0000256" key="1">
    <source>
        <dbReference type="SAM" id="MobiDB-lite"/>
    </source>
</evidence>
<proteinExistence type="predicted"/>
<feature type="compositionally biased region" description="Pro residues" evidence="1">
    <location>
        <begin position="1"/>
        <end position="11"/>
    </location>
</feature>
<feature type="transmembrane region" description="Helical" evidence="2">
    <location>
        <begin position="123"/>
        <end position="148"/>
    </location>
</feature>
<evidence type="ECO:0000256" key="2">
    <source>
        <dbReference type="SAM" id="Phobius"/>
    </source>
</evidence>
<dbReference type="Proteomes" id="UP000727056">
    <property type="component" value="Unassembled WGS sequence"/>
</dbReference>
<name>A0ABX1C4L6_9ACTN</name>
<reference evidence="3 4" key="1">
    <citation type="submission" date="2020-03" db="EMBL/GenBank/DDBJ databases">
        <title>Draft genome of Streptomyces sp. ventii, isolated from the Axial Seamount in the Pacific Ocean, and resequencing of the two type strains Streptomyces lonarensis strain NCL 716 and Streptomyces bohaiensis strain 11A07.</title>
        <authorList>
            <person name="Loughran R.M."/>
            <person name="Pfannmuller K.M."/>
            <person name="Wasson B.J."/>
            <person name="Deadmond M.C."/>
            <person name="Paddock B.E."/>
            <person name="Koyack M.J."/>
            <person name="Gallegos D.A."/>
            <person name="Mitchell E.A."/>
            <person name="Ushijima B."/>
            <person name="Saw J.H."/>
            <person name="Mcphail K.L."/>
            <person name="Videau P."/>
        </authorList>
    </citation>
    <scope>NUCLEOTIDE SEQUENCE [LARGE SCALE GENOMIC DNA]</scope>
    <source>
        <strain evidence="3 4">11A07</strain>
    </source>
</reference>
<dbReference type="EMBL" id="JAAVJC010000016">
    <property type="protein sequence ID" value="NJQ14147.1"/>
    <property type="molecule type" value="Genomic_DNA"/>
</dbReference>
<sequence length="193" mass="19695">PAPVPPAPDRAPPGGADESGADGGTGGETAEAARAAAGAPADAAAPAAEAGAGAEGEPRRGLRLARGSRRYPTVTRDTAPPEGGRRYADGDAPAPIRQWPLLSVIAVLFSGLLVMIVDFRIGLLIVGAAMLAGAVLRFTVSAVGMLAVRSRYTDVLTYGGMGVVIVLLTLMAQPRPWLEVPFLNDILRFSAGS</sequence>
<keyword evidence="2" id="KW-0812">Transmembrane</keyword>
<feature type="transmembrane region" description="Helical" evidence="2">
    <location>
        <begin position="155"/>
        <end position="173"/>
    </location>
</feature>
<accession>A0ABX1C4L6</accession>
<keyword evidence="2" id="KW-0472">Membrane</keyword>
<dbReference type="InterPro" id="IPR021385">
    <property type="entry name" value="DUF3017"/>
</dbReference>
<keyword evidence="2" id="KW-1133">Transmembrane helix</keyword>
<feature type="transmembrane region" description="Helical" evidence="2">
    <location>
        <begin position="99"/>
        <end position="117"/>
    </location>
</feature>
<gene>
    <name evidence="3" type="ORF">HCN52_04140</name>
</gene>
<feature type="compositionally biased region" description="Low complexity" evidence="1">
    <location>
        <begin position="28"/>
        <end position="52"/>
    </location>
</feature>